<gene>
    <name evidence="2" type="ORF">SLEP1_g8025</name>
</gene>
<name>A0AAV5I8N2_9ROSI</name>
<proteinExistence type="predicted"/>
<comment type="caution">
    <text evidence="2">The sequence shown here is derived from an EMBL/GenBank/DDBJ whole genome shotgun (WGS) entry which is preliminary data.</text>
</comment>
<dbReference type="AlphaFoldDB" id="A0AAV5I8N2"/>
<dbReference type="EMBL" id="BPVZ01000008">
    <property type="protein sequence ID" value="GKU94546.1"/>
    <property type="molecule type" value="Genomic_DNA"/>
</dbReference>
<evidence type="ECO:0000313" key="2">
    <source>
        <dbReference type="EMBL" id="GKU94546.1"/>
    </source>
</evidence>
<feature type="transmembrane region" description="Helical" evidence="1">
    <location>
        <begin position="16"/>
        <end position="34"/>
    </location>
</feature>
<keyword evidence="1" id="KW-0472">Membrane</keyword>
<keyword evidence="3" id="KW-1185">Reference proteome</keyword>
<dbReference type="Proteomes" id="UP001054252">
    <property type="component" value="Unassembled WGS sequence"/>
</dbReference>
<organism evidence="2 3">
    <name type="scientific">Rubroshorea leprosula</name>
    <dbReference type="NCBI Taxonomy" id="152421"/>
    <lineage>
        <taxon>Eukaryota</taxon>
        <taxon>Viridiplantae</taxon>
        <taxon>Streptophyta</taxon>
        <taxon>Embryophyta</taxon>
        <taxon>Tracheophyta</taxon>
        <taxon>Spermatophyta</taxon>
        <taxon>Magnoliopsida</taxon>
        <taxon>eudicotyledons</taxon>
        <taxon>Gunneridae</taxon>
        <taxon>Pentapetalae</taxon>
        <taxon>rosids</taxon>
        <taxon>malvids</taxon>
        <taxon>Malvales</taxon>
        <taxon>Dipterocarpaceae</taxon>
        <taxon>Rubroshorea</taxon>
    </lineage>
</organism>
<evidence type="ECO:0008006" key="4">
    <source>
        <dbReference type="Google" id="ProtNLM"/>
    </source>
</evidence>
<reference evidence="2 3" key="1">
    <citation type="journal article" date="2021" name="Commun. Biol.">
        <title>The genome of Shorea leprosula (Dipterocarpaceae) highlights the ecological relevance of drought in aseasonal tropical rainforests.</title>
        <authorList>
            <person name="Ng K.K.S."/>
            <person name="Kobayashi M.J."/>
            <person name="Fawcett J.A."/>
            <person name="Hatakeyama M."/>
            <person name="Paape T."/>
            <person name="Ng C.H."/>
            <person name="Ang C.C."/>
            <person name="Tnah L.H."/>
            <person name="Lee C.T."/>
            <person name="Nishiyama T."/>
            <person name="Sese J."/>
            <person name="O'Brien M.J."/>
            <person name="Copetti D."/>
            <person name="Mohd Noor M.I."/>
            <person name="Ong R.C."/>
            <person name="Putra M."/>
            <person name="Sireger I.Z."/>
            <person name="Indrioko S."/>
            <person name="Kosugi Y."/>
            <person name="Izuno A."/>
            <person name="Isagi Y."/>
            <person name="Lee S.L."/>
            <person name="Shimizu K.K."/>
        </authorList>
    </citation>
    <scope>NUCLEOTIDE SEQUENCE [LARGE SCALE GENOMIC DNA]</scope>
    <source>
        <strain evidence="2">214</strain>
    </source>
</reference>
<sequence>MIIPLLLQRGHHPHQLIVLLLLLLKAVAEMILLLRHLHPRAASHLPQKVALPNTMMIHHLHLHHPKVIVENQHLHQIRVAWIQKL</sequence>
<accession>A0AAV5I8N2</accession>
<evidence type="ECO:0000313" key="3">
    <source>
        <dbReference type="Proteomes" id="UP001054252"/>
    </source>
</evidence>
<evidence type="ECO:0000256" key="1">
    <source>
        <dbReference type="SAM" id="Phobius"/>
    </source>
</evidence>
<keyword evidence="1" id="KW-0812">Transmembrane</keyword>
<protein>
    <recommendedName>
        <fullName evidence="4">Secreted protein</fullName>
    </recommendedName>
</protein>
<keyword evidence="1" id="KW-1133">Transmembrane helix</keyword>